<gene>
    <name evidence="2" type="ORF">HPB52_022595</name>
</gene>
<dbReference type="VEuPathDB" id="VectorBase:RSAN_025757"/>
<reference evidence="2" key="1">
    <citation type="journal article" date="2020" name="Cell">
        <title>Large-Scale Comparative Analyses of Tick Genomes Elucidate Their Genetic Diversity and Vector Capacities.</title>
        <authorList>
            <consortium name="Tick Genome and Microbiome Consortium (TIGMIC)"/>
            <person name="Jia N."/>
            <person name="Wang J."/>
            <person name="Shi W."/>
            <person name="Du L."/>
            <person name="Sun Y."/>
            <person name="Zhan W."/>
            <person name="Jiang J.F."/>
            <person name="Wang Q."/>
            <person name="Zhang B."/>
            <person name="Ji P."/>
            <person name="Bell-Sakyi L."/>
            <person name="Cui X.M."/>
            <person name="Yuan T.T."/>
            <person name="Jiang B.G."/>
            <person name="Yang W.F."/>
            <person name="Lam T.T."/>
            <person name="Chang Q.C."/>
            <person name="Ding S.J."/>
            <person name="Wang X.J."/>
            <person name="Zhu J.G."/>
            <person name="Ruan X.D."/>
            <person name="Zhao L."/>
            <person name="Wei J.T."/>
            <person name="Ye R.Z."/>
            <person name="Que T.C."/>
            <person name="Du C.H."/>
            <person name="Zhou Y.H."/>
            <person name="Cheng J.X."/>
            <person name="Dai P.F."/>
            <person name="Guo W.B."/>
            <person name="Han X.H."/>
            <person name="Huang E.J."/>
            <person name="Li L.F."/>
            <person name="Wei W."/>
            <person name="Gao Y.C."/>
            <person name="Liu J.Z."/>
            <person name="Shao H.Z."/>
            <person name="Wang X."/>
            <person name="Wang C.C."/>
            <person name="Yang T.C."/>
            <person name="Huo Q.B."/>
            <person name="Li W."/>
            <person name="Chen H.Y."/>
            <person name="Chen S.E."/>
            <person name="Zhou L.G."/>
            <person name="Ni X.B."/>
            <person name="Tian J.H."/>
            <person name="Sheng Y."/>
            <person name="Liu T."/>
            <person name="Pan Y.S."/>
            <person name="Xia L.Y."/>
            <person name="Li J."/>
            <person name="Zhao F."/>
            <person name="Cao W.C."/>
        </authorList>
    </citation>
    <scope>NUCLEOTIDE SEQUENCE</scope>
    <source>
        <strain evidence="2">Rsan-2018</strain>
    </source>
</reference>
<dbReference type="GO" id="GO:0003676">
    <property type="term" value="F:nucleic acid binding"/>
    <property type="evidence" value="ECO:0007669"/>
    <property type="project" value="InterPro"/>
</dbReference>
<dbReference type="Gene3D" id="3.30.420.10">
    <property type="entry name" value="Ribonuclease H-like superfamily/Ribonuclease H"/>
    <property type="match status" value="1"/>
</dbReference>
<reference evidence="2" key="2">
    <citation type="submission" date="2021-09" db="EMBL/GenBank/DDBJ databases">
        <authorList>
            <person name="Jia N."/>
            <person name="Wang J."/>
            <person name="Shi W."/>
            <person name="Du L."/>
            <person name="Sun Y."/>
            <person name="Zhan W."/>
            <person name="Jiang J."/>
            <person name="Wang Q."/>
            <person name="Zhang B."/>
            <person name="Ji P."/>
            <person name="Sakyi L.B."/>
            <person name="Cui X."/>
            <person name="Yuan T."/>
            <person name="Jiang B."/>
            <person name="Yang W."/>
            <person name="Lam T.T.-Y."/>
            <person name="Chang Q."/>
            <person name="Ding S."/>
            <person name="Wang X."/>
            <person name="Zhu J."/>
            <person name="Ruan X."/>
            <person name="Zhao L."/>
            <person name="Wei J."/>
            <person name="Que T."/>
            <person name="Du C."/>
            <person name="Cheng J."/>
            <person name="Dai P."/>
            <person name="Han X."/>
            <person name="Huang E."/>
            <person name="Gao Y."/>
            <person name="Liu J."/>
            <person name="Shao H."/>
            <person name="Ye R."/>
            <person name="Li L."/>
            <person name="Wei W."/>
            <person name="Wang X."/>
            <person name="Wang C."/>
            <person name="Huo Q."/>
            <person name="Li W."/>
            <person name="Guo W."/>
            <person name="Chen H."/>
            <person name="Chen S."/>
            <person name="Zhou L."/>
            <person name="Zhou L."/>
            <person name="Ni X."/>
            <person name="Tian J."/>
            <person name="Zhou Y."/>
            <person name="Sheng Y."/>
            <person name="Liu T."/>
            <person name="Pan Y."/>
            <person name="Xia L."/>
            <person name="Li J."/>
            <person name="Zhao F."/>
            <person name="Cao W."/>
        </authorList>
    </citation>
    <scope>NUCLEOTIDE SEQUENCE</scope>
    <source>
        <strain evidence="2">Rsan-2018</strain>
        <tissue evidence="2">Larvae</tissue>
    </source>
</reference>
<organism evidence="2 3">
    <name type="scientific">Rhipicephalus sanguineus</name>
    <name type="common">Brown dog tick</name>
    <name type="synonym">Ixodes sanguineus</name>
    <dbReference type="NCBI Taxonomy" id="34632"/>
    <lineage>
        <taxon>Eukaryota</taxon>
        <taxon>Metazoa</taxon>
        <taxon>Ecdysozoa</taxon>
        <taxon>Arthropoda</taxon>
        <taxon>Chelicerata</taxon>
        <taxon>Arachnida</taxon>
        <taxon>Acari</taxon>
        <taxon>Parasitiformes</taxon>
        <taxon>Ixodida</taxon>
        <taxon>Ixodoidea</taxon>
        <taxon>Ixodidae</taxon>
        <taxon>Rhipicephalinae</taxon>
        <taxon>Rhipicephalus</taxon>
        <taxon>Rhipicephalus</taxon>
    </lineage>
</organism>
<keyword evidence="3" id="KW-1185">Reference proteome</keyword>
<sequence length="177" mass="19711">MDNAPYHSVQHEKLPSTSSRKAEIQSWLTQKNIPCCNDQLKPELVQLVNQNKHRFPEYRIDALAKVAGHGIVRLPPYHCEFNPIEMVWSQVKGYIGANNGSFTLAGVEELLDEAIALVTLENWAHDCAHVVRLEEEAWEQHGAIESALDSIIITLGSDSSSCSDSSVSELSGTEELW</sequence>
<dbReference type="AlphaFoldDB" id="A0A9D4PG20"/>
<protein>
    <recommendedName>
        <fullName evidence="4">Tc1-like transposase DDE domain-containing protein</fullName>
    </recommendedName>
</protein>
<accession>A0A9D4PG20</accession>
<evidence type="ECO:0000256" key="1">
    <source>
        <dbReference type="SAM" id="MobiDB-lite"/>
    </source>
</evidence>
<feature type="compositionally biased region" description="Low complexity" evidence="1">
    <location>
        <begin position="158"/>
        <end position="171"/>
    </location>
</feature>
<name>A0A9D4PG20_RHISA</name>
<dbReference type="EMBL" id="JABSTV010001254">
    <property type="protein sequence ID" value="KAH7940275.1"/>
    <property type="molecule type" value="Genomic_DNA"/>
</dbReference>
<proteinExistence type="predicted"/>
<dbReference type="PANTHER" id="PTHR33939">
    <property type="entry name" value="PROTEIN CBG22215"/>
    <property type="match status" value="1"/>
</dbReference>
<evidence type="ECO:0000313" key="2">
    <source>
        <dbReference type="EMBL" id="KAH7940275.1"/>
    </source>
</evidence>
<dbReference type="InterPro" id="IPR036397">
    <property type="entry name" value="RNaseH_sf"/>
</dbReference>
<dbReference type="Proteomes" id="UP000821837">
    <property type="component" value="Chromosome 8"/>
</dbReference>
<evidence type="ECO:0000313" key="3">
    <source>
        <dbReference type="Proteomes" id="UP000821837"/>
    </source>
</evidence>
<evidence type="ECO:0008006" key="4">
    <source>
        <dbReference type="Google" id="ProtNLM"/>
    </source>
</evidence>
<feature type="region of interest" description="Disordered" evidence="1">
    <location>
        <begin position="158"/>
        <end position="177"/>
    </location>
</feature>
<dbReference type="PANTHER" id="PTHR33939:SF1">
    <property type="entry name" value="DUF4371 DOMAIN-CONTAINING PROTEIN"/>
    <property type="match status" value="1"/>
</dbReference>
<comment type="caution">
    <text evidence="2">The sequence shown here is derived from an EMBL/GenBank/DDBJ whole genome shotgun (WGS) entry which is preliminary data.</text>
</comment>